<dbReference type="OrthoDB" id="5513193at2"/>
<evidence type="ECO:0000313" key="2">
    <source>
        <dbReference type="EMBL" id="ENN88514.1"/>
    </source>
</evidence>
<reference evidence="2 3" key="1">
    <citation type="journal article" date="2012" name="BMC Genomics">
        <title>Genomic basis of broad host range and environmental adaptability of Rhizobium tropici CIAT 899 and Rhizobium sp. PRF 81 which are used in inoculants for common bean (Phaseolus vulgaris L.).</title>
        <authorList>
            <person name="Ormeno-Orrillo E."/>
            <person name="Menna P."/>
            <person name="Almeida L.G."/>
            <person name="Ollero F.J."/>
            <person name="Nicolas M.F."/>
            <person name="Pains Rodrigues E."/>
            <person name="Shigueyoshi Nakatani A."/>
            <person name="Silva Batista J.S."/>
            <person name="Oliveira Chueire L.M."/>
            <person name="Souza R.C."/>
            <person name="Ribeiro Vasconcelos A.T."/>
            <person name="Megias M."/>
            <person name="Hungria M."/>
            <person name="Martinez-Romero E."/>
        </authorList>
    </citation>
    <scope>NUCLEOTIDE SEQUENCE [LARGE SCALE GENOMIC DNA]</scope>
    <source>
        <strain evidence="2 3">PRF 81</strain>
    </source>
</reference>
<evidence type="ECO:0000313" key="3">
    <source>
        <dbReference type="Proteomes" id="UP000012429"/>
    </source>
</evidence>
<dbReference type="PATRIC" id="fig|363754.4.peg.1541"/>
<gene>
    <name evidence="2" type="ORF">RHSP_82735</name>
</gene>
<feature type="compositionally biased region" description="Low complexity" evidence="1">
    <location>
        <begin position="58"/>
        <end position="72"/>
    </location>
</feature>
<dbReference type="EMBL" id="AQHN01000020">
    <property type="protein sequence ID" value="ENN88514.1"/>
    <property type="molecule type" value="Genomic_DNA"/>
</dbReference>
<sequence>MHADPRNSASPLLPCLTIHLGSTKTTTAEDGAHAVLIGRPVTALKQWLAEPGSPPDRSSASSTNGATSTGGR</sequence>
<protein>
    <submittedName>
        <fullName evidence="2">Putative integrase-like protein</fullName>
    </submittedName>
</protein>
<name>N6U7F4_9HYPH</name>
<keyword evidence="3" id="KW-1185">Reference proteome</keyword>
<dbReference type="AlphaFoldDB" id="N6U7F4"/>
<organism evidence="2 3">
    <name type="scientific">Rhizobium freirei PRF 81</name>
    <dbReference type="NCBI Taxonomy" id="363754"/>
    <lineage>
        <taxon>Bacteria</taxon>
        <taxon>Pseudomonadati</taxon>
        <taxon>Pseudomonadota</taxon>
        <taxon>Alphaproteobacteria</taxon>
        <taxon>Hyphomicrobiales</taxon>
        <taxon>Rhizobiaceae</taxon>
        <taxon>Rhizobium/Agrobacterium group</taxon>
        <taxon>Rhizobium</taxon>
    </lineage>
</organism>
<proteinExistence type="predicted"/>
<evidence type="ECO:0000256" key="1">
    <source>
        <dbReference type="SAM" id="MobiDB-lite"/>
    </source>
</evidence>
<accession>N6U7F4</accession>
<feature type="region of interest" description="Disordered" evidence="1">
    <location>
        <begin position="48"/>
        <end position="72"/>
    </location>
</feature>
<dbReference type="Proteomes" id="UP000012429">
    <property type="component" value="Unassembled WGS sequence"/>
</dbReference>
<dbReference type="STRING" id="363754.RHSP_82735"/>
<comment type="caution">
    <text evidence="2">The sequence shown here is derived from an EMBL/GenBank/DDBJ whole genome shotgun (WGS) entry which is preliminary data.</text>
</comment>